<dbReference type="PROSITE" id="PS50885">
    <property type="entry name" value="HAMP"/>
    <property type="match status" value="1"/>
</dbReference>
<dbReference type="PANTHER" id="PTHR44936">
    <property type="entry name" value="SENSOR PROTEIN CREC"/>
    <property type="match status" value="1"/>
</dbReference>
<feature type="transmembrane region" description="Helical" evidence="10">
    <location>
        <begin position="181"/>
        <end position="201"/>
    </location>
</feature>
<evidence type="ECO:0000256" key="2">
    <source>
        <dbReference type="ARBA" id="ARBA00004370"/>
    </source>
</evidence>
<protein>
    <recommendedName>
        <fullName evidence="3">histidine kinase</fullName>
        <ecNumber evidence="3">2.7.13.3</ecNumber>
    </recommendedName>
</protein>
<keyword evidence="10" id="KW-1133">Transmembrane helix</keyword>
<dbReference type="InterPro" id="IPR004358">
    <property type="entry name" value="Sig_transdc_His_kin-like_C"/>
</dbReference>
<dbReference type="EC" id="2.7.13.3" evidence="3"/>
<feature type="domain" description="Histidine kinase" evidence="11">
    <location>
        <begin position="316"/>
        <end position="546"/>
    </location>
</feature>
<feature type="transmembrane region" description="Helical" evidence="10">
    <location>
        <begin position="27"/>
        <end position="47"/>
    </location>
</feature>
<evidence type="ECO:0000259" key="12">
    <source>
        <dbReference type="PROSITE" id="PS50885"/>
    </source>
</evidence>
<sequence>MGTTPTPDIAKPVPSDLSKVRWWRSSGIRLTLASLAILLVFALALGFNSSRLIRAALDRDLRQQTAQMSRLINLTIAPYAGEGRLELLQDYLRELLAESDSESGLTYLVVIGPKGEAIVSAGHVPRAPLPAATADIERAVQEGVMHVRQPILLAANEVGTLQYGLGVGGFKQLVNGLLRDGLLILTLSFVLAAAFFGLTGFRLSRRLSRLVRAAQAIAGGDYSRHVNERGRDEYAQLAASFNTMAGAIDERIDALERSQREVRELNETLEQRVASRTQELAERNAELSETIETLNHTRQRLVRTEKLAGLGKVVVGVAHELNTPIGNAKVLASALEDRTGQMRHALDSGIRRSELSDYLEATEESARQLVGNLERAAALVVRFRDTAADRREGERRRFDVAELLRDCAVLARIRAERQDVQTEVRVAGPIEVDSYPALWERMLLNCLANCYQHAFAAREGGNIVITADADAVRMTIRIRDDGVGISGENLERIFDPFFTTALGQGGSGLGLHAVYNIVTGVLDGDVAVTSEPGHGTTLTIELPRTTPE</sequence>
<keyword evidence="4" id="KW-0597">Phosphoprotein</keyword>
<dbReference type="Pfam" id="PF00672">
    <property type="entry name" value="HAMP"/>
    <property type="match status" value="1"/>
</dbReference>
<dbReference type="SUPFAM" id="SSF158472">
    <property type="entry name" value="HAMP domain-like"/>
    <property type="match status" value="1"/>
</dbReference>
<keyword evidence="14" id="KW-1185">Reference proteome</keyword>
<evidence type="ECO:0000256" key="7">
    <source>
        <dbReference type="ARBA" id="ARBA00022777"/>
    </source>
</evidence>
<dbReference type="InterPro" id="IPR036890">
    <property type="entry name" value="HATPase_C_sf"/>
</dbReference>
<evidence type="ECO:0000256" key="4">
    <source>
        <dbReference type="ARBA" id="ARBA00022553"/>
    </source>
</evidence>
<evidence type="ECO:0000256" key="5">
    <source>
        <dbReference type="ARBA" id="ARBA00022679"/>
    </source>
</evidence>
<dbReference type="Gene3D" id="6.10.340.10">
    <property type="match status" value="1"/>
</dbReference>
<comment type="subcellular location">
    <subcellularLocation>
        <location evidence="2">Membrane</location>
    </subcellularLocation>
</comment>
<dbReference type="InterPro" id="IPR050980">
    <property type="entry name" value="2C_sensor_his_kinase"/>
</dbReference>
<reference evidence="13 14" key="1">
    <citation type="submission" date="2021-02" db="EMBL/GenBank/DDBJ databases">
        <title>Niveibacterium changnyeongensis HC41.</title>
        <authorList>
            <person name="Kang M."/>
        </authorList>
    </citation>
    <scope>NUCLEOTIDE SEQUENCE [LARGE SCALE GENOMIC DNA]</scope>
    <source>
        <strain evidence="13 14">HC41</strain>
    </source>
</reference>
<dbReference type="PRINTS" id="PR00344">
    <property type="entry name" value="BCTRLSENSOR"/>
</dbReference>
<evidence type="ECO:0000256" key="9">
    <source>
        <dbReference type="SAM" id="Coils"/>
    </source>
</evidence>
<evidence type="ECO:0000313" key="13">
    <source>
        <dbReference type="EMBL" id="QSI77745.1"/>
    </source>
</evidence>
<keyword evidence="6" id="KW-0547">Nucleotide-binding</keyword>
<keyword evidence="9" id="KW-0175">Coiled coil</keyword>
<keyword evidence="10" id="KW-0472">Membrane</keyword>
<keyword evidence="5" id="KW-0808">Transferase</keyword>
<dbReference type="Proteomes" id="UP000663570">
    <property type="component" value="Chromosome"/>
</dbReference>
<dbReference type="CDD" id="cd06225">
    <property type="entry name" value="HAMP"/>
    <property type="match status" value="1"/>
</dbReference>
<accession>A0ABX7M7L1</accession>
<dbReference type="InterPro" id="IPR003594">
    <property type="entry name" value="HATPase_dom"/>
</dbReference>
<evidence type="ECO:0000256" key="8">
    <source>
        <dbReference type="ARBA" id="ARBA00022840"/>
    </source>
</evidence>
<feature type="coiled-coil region" evidence="9">
    <location>
        <begin position="248"/>
        <end position="304"/>
    </location>
</feature>
<keyword evidence="10" id="KW-0812">Transmembrane</keyword>
<comment type="catalytic activity">
    <reaction evidence="1">
        <text>ATP + protein L-histidine = ADP + protein N-phospho-L-histidine.</text>
        <dbReference type="EC" id="2.7.13.3"/>
    </reaction>
</comment>
<organism evidence="13 14">
    <name type="scientific">Niveibacterium microcysteis</name>
    <dbReference type="NCBI Taxonomy" id="2811415"/>
    <lineage>
        <taxon>Bacteria</taxon>
        <taxon>Pseudomonadati</taxon>
        <taxon>Pseudomonadota</taxon>
        <taxon>Betaproteobacteria</taxon>
        <taxon>Rhodocyclales</taxon>
        <taxon>Rhodocyclaceae</taxon>
        <taxon>Niveibacterium</taxon>
    </lineage>
</organism>
<evidence type="ECO:0000256" key="6">
    <source>
        <dbReference type="ARBA" id="ARBA00022741"/>
    </source>
</evidence>
<evidence type="ECO:0000259" key="11">
    <source>
        <dbReference type="PROSITE" id="PS50109"/>
    </source>
</evidence>
<dbReference type="RefSeq" id="WP_206255077.1">
    <property type="nucleotide sequence ID" value="NZ_CP071060.1"/>
</dbReference>
<dbReference type="PANTHER" id="PTHR44936:SF10">
    <property type="entry name" value="SENSOR PROTEIN RSTB"/>
    <property type="match status" value="1"/>
</dbReference>
<evidence type="ECO:0000313" key="14">
    <source>
        <dbReference type="Proteomes" id="UP000663570"/>
    </source>
</evidence>
<dbReference type="Gene3D" id="1.10.287.130">
    <property type="match status" value="1"/>
</dbReference>
<proteinExistence type="predicted"/>
<evidence type="ECO:0000256" key="10">
    <source>
        <dbReference type="SAM" id="Phobius"/>
    </source>
</evidence>
<dbReference type="InterPro" id="IPR003660">
    <property type="entry name" value="HAMP_dom"/>
</dbReference>
<dbReference type="SMART" id="SM00387">
    <property type="entry name" value="HATPase_c"/>
    <property type="match status" value="1"/>
</dbReference>
<keyword evidence="8" id="KW-0067">ATP-binding</keyword>
<dbReference type="Gene3D" id="3.30.565.10">
    <property type="entry name" value="Histidine kinase-like ATPase, C-terminal domain"/>
    <property type="match status" value="1"/>
</dbReference>
<evidence type="ECO:0000256" key="1">
    <source>
        <dbReference type="ARBA" id="ARBA00000085"/>
    </source>
</evidence>
<name>A0ABX7M7L1_9RHOO</name>
<dbReference type="SUPFAM" id="SSF55874">
    <property type="entry name" value="ATPase domain of HSP90 chaperone/DNA topoisomerase II/histidine kinase"/>
    <property type="match status" value="1"/>
</dbReference>
<keyword evidence="7" id="KW-0418">Kinase</keyword>
<dbReference type="EMBL" id="CP071060">
    <property type="protein sequence ID" value="QSI77745.1"/>
    <property type="molecule type" value="Genomic_DNA"/>
</dbReference>
<dbReference type="InterPro" id="IPR005467">
    <property type="entry name" value="His_kinase_dom"/>
</dbReference>
<dbReference type="Pfam" id="PF02518">
    <property type="entry name" value="HATPase_c"/>
    <property type="match status" value="1"/>
</dbReference>
<dbReference type="PROSITE" id="PS50109">
    <property type="entry name" value="HIS_KIN"/>
    <property type="match status" value="1"/>
</dbReference>
<dbReference type="SMART" id="SM00304">
    <property type="entry name" value="HAMP"/>
    <property type="match status" value="2"/>
</dbReference>
<gene>
    <name evidence="13" type="ORF">JY500_03570</name>
</gene>
<evidence type="ECO:0000256" key="3">
    <source>
        <dbReference type="ARBA" id="ARBA00012438"/>
    </source>
</evidence>
<feature type="domain" description="HAMP" evidence="12">
    <location>
        <begin position="201"/>
        <end position="253"/>
    </location>
</feature>